<reference evidence="3 4" key="1">
    <citation type="submission" date="2018-10" db="EMBL/GenBank/DDBJ databases">
        <title>Sequencing the genomes of 1000 actinobacteria strains.</title>
        <authorList>
            <person name="Klenk H.-P."/>
        </authorList>
    </citation>
    <scope>NUCLEOTIDE SEQUENCE [LARGE SCALE GENOMIC DNA]</scope>
    <source>
        <strain evidence="3 4">DSM 43911</strain>
    </source>
</reference>
<evidence type="ECO:0000256" key="2">
    <source>
        <dbReference type="SAM" id="SignalP"/>
    </source>
</evidence>
<feature type="chain" id="PRO_5019790568" evidence="2">
    <location>
        <begin position="21"/>
        <end position="527"/>
    </location>
</feature>
<evidence type="ECO:0000313" key="3">
    <source>
        <dbReference type="EMBL" id="RKT73003.1"/>
    </source>
</evidence>
<organism evidence="3 4">
    <name type="scientific">Saccharothrix variisporea</name>
    <dbReference type="NCBI Taxonomy" id="543527"/>
    <lineage>
        <taxon>Bacteria</taxon>
        <taxon>Bacillati</taxon>
        <taxon>Actinomycetota</taxon>
        <taxon>Actinomycetes</taxon>
        <taxon>Pseudonocardiales</taxon>
        <taxon>Pseudonocardiaceae</taxon>
        <taxon>Saccharothrix</taxon>
    </lineage>
</organism>
<gene>
    <name evidence="3" type="ORF">DFJ66_6329</name>
</gene>
<keyword evidence="4" id="KW-1185">Reference proteome</keyword>
<proteinExistence type="predicted"/>
<accession>A0A495XKQ6</accession>
<dbReference type="EMBL" id="RBXR01000001">
    <property type="protein sequence ID" value="RKT73003.1"/>
    <property type="molecule type" value="Genomic_DNA"/>
</dbReference>
<comment type="caution">
    <text evidence="3">The sequence shown here is derived from an EMBL/GenBank/DDBJ whole genome shotgun (WGS) entry which is preliminary data.</text>
</comment>
<sequence length="527" mass="55393">MLSRLLALGLALAAVLPAGASGTGPVEAPPVPGSWSKVGTLAEGPTTHDHVTGWDTGVVWARPYPLDHPVVFTSPDGVEWRPSTPPGLTEVWGVAGYGDAGYVLGSTAHDVVVWRTTDGVAWQPFGLGTGSTDGVRPSFGLAAGPRGVLVVAVNADTPGLFQWHSRDGTTWGTARVVDQARWAEGPVVVAATPVGFLVGVGRVLLASPDGARWTDLGFGEGRIRLVAGSRSTAVVFTRPDEGEAVTTAWYLRDGRWRPARVDPGTLPEPGVVPARRRAVHTVLNWRDGFLAGGTAYDPVRSVGVAWTSADGSSWQRIPTRAGGVAGARSIDALATSGDRALAFGREAERDAVWAGVGPSRRPPATSAPVPVPEPGQPQVYDPWRTVEAVPRATGECASESYAIGRPDAYRCFVVDTIHDICLAHPSKPVVACVHAGEVVVVGLDAPLPERTAVVGEVRPWRVELASGDVCTAVRGPRPELGGHDLQMVCGPGSARKYLWALQDDGTALTSTEPTGPLERTEVRAVYR</sequence>
<name>A0A495XKQ6_9PSEU</name>
<feature type="region of interest" description="Disordered" evidence="1">
    <location>
        <begin position="355"/>
        <end position="379"/>
    </location>
</feature>
<keyword evidence="2" id="KW-0732">Signal</keyword>
<dbReference type="AlphaFoldDB" id="A0A495XKQ6"/>
<evidence type="ECO:0000256" key="1">
    <source>
        <dbReference type="SAM" id="MobiDB-lite"/>
    </source>
</evidence>
<dbReference type="Proteomes" id="UP000272729">
    <property type="component" value="Unassembled WGS sequence"/>
</dbReference>
<evidence type="ECO:0000313" key="4">
    <source>
        <dbReference type="Proteomes" id="UP000272729"/>
    </source>
</evidence>
<feature type="signal peptide" evidence="2">
    <location>
        <begin position="1"/>
        <end position="20"/>
    </location>
</feature>
<protein>
    <submittedName>
        <fullName evidence="3">Uncharacterized protein</fullName>
    </submittedName>
</protein>